<dbReference type="Pfam" id="PF00293">
    <property type="entry name" value="NUDIX"/>
    <property type="match status" value="1"/>
</dbReference>
<dbReference type="InterPro" id="IPR020084">
    <property type="entry name" value="NUDIX_hydrolase_CS"/>
</dbReference>
<dbReference type="Proteomes" id="UP001602370">
    <property type="component" value="Unassembled WGS sequence"/>
</dbReference>
<dbReference type="InterPro" id="IPR015797">
    <property type="entry name" value="NUDIX_hydrolase-like_dom_sf"/>
</dbReference>
<reference evidence="4 5" key="1">
    <citation type="submission" date="2024-10" db="EMBL/GenBank/DDBJ databases">
        <title>The Natural Products Discovery Center: Release of the First 8490 Sequenced Strains for Exploring Actinobacteria Biosynthetic Diversity.</title>
        <authorList>
            <person name="Kalkreuter E."/>
            <person name="Kautsar S.A."/>
            <person name="Yang D."/>
            <person name="Bader C.D."/>
            <person name="Teijaro C.N."/>
            <person name="Fluegel L."/>
            <person name="Davis C.M."/>
            <person name="Simpson J.R."/>
            <person name="Lauterbach L."/>
            <person name="Steele A.D."/>
            <person name="Gui C."/>
            <person name="Meng S."/>
            <person name="Li G."/>
            <person name="Viehrig K."/>
            <person name="Ye F."/>
            <person name="Su P."/>
            <person name="Kiefer A.F."/>
            <person name="Nichols A."/>
            <person name="Cepeda A.J."/>
            <person name="Yan W."/>
            <person name="Fan B."/>
            <person name="Jiang Y."/>
            <person name="Adhikari A."/>
            <person name="Zheng C.-J."/>
            <person name="Schuster L."/>
            <person name="Cowan T.M."/>
            <person name="Smanski M.J."/>
            <person name="Chevrette M.G."/>
            <person name="De Carvalho L.P.S."/>
            <person name="Shen B."/>
        </authorList>
    </citation>
    <scope>NUCLEOTIDE SEQUENCE [LARGE SCALE GENOMIC DNA]</scope>
    <source>
        <strain evidence="4 5">NPDC012605</strain>
    </source>
</reference>
<dbReference type="EMBL" id="JBIBDZ010000019">
    <property type="protein sequence ID" value="MFF5924212.1"/>
    <property type="molecule type" value="Genomic_DNA"/>
</dbReference>
<accession>A0ABW6Y374</accession>
<keyword evidence="2" id="KW-0378">Hydrolase</keyword>
<dbReference type="PROSITE" id="PS51462">
    <property type="entry name" value="NUDIX"/>
    <property type="match status" value="1"/>
</dbReference>
<dbReference type="SUPFAM" id="SSF55811">
    <property type="entry name" value="Nudix"/>
    <property type="match status" value="1"/>
</dbReference>
<dbReference type="PANTHER" id="PTHR43046">
    <property type="entry name" value="GDP-MANNOSE MANNOSYL HYDROLASE"/>
    <property type="match status" value="1"/>
</dbReference>
<gene>
    <name evidence="4" type="ORF">ACFY8C_38690</name>
</gene>
<dbReference type="InterPro" id="IPR000086">
    <property type="entry name" value="NUDIX_hydrolase_dom"/>
</dbReference>
<evidence type="ECO:0000259" key="3">
    <source>
        <dbReference type="PROSITE" id="PS51462"/>
    </source>
</evidence>
<feature type="domain" description="Nudix hydrolase" evidence="3">
    <location>
        <begin position="19"/>
        <end position="149"/>
    </location>
</feature>
<dbReference type="PROSITE" id="PS00893">
    <property type="entry name" value="NUDIX_BOX"/>
    <property type="match status" value="1"/>
</dbReference>
<evidence type="ECO:0000256" key="1">
    <source>
        <dbReference type="ARBA" id="ARBA00001946"/>
    </source>
</evidence>
<dbReference type="CDD" id="cd18879">
    <property type="entry name" value="NUDIX_Hydrolase"/>
    <property type="match status" value="1"/>
</dbReference>
<protein>
    <submittedName>
        <fullName evidence="4">NUDIX domain-containing protein</fullName>
    </submittedName>
</protein>
<dbReference type="Gene3D" id="3.90.79.10">
    <property type="entry name" value="Nucleoside Triphosphate Pyrophosphohydrolase"/>
    <property type="match status" value="1"/>
</dbReference>
<organism evidence="4 5">
    <name type="scientific">Streptomyces flavochromogenes</name>
    <dbReference type="NCBI Taxonomy" id="68199"/>
    <lineage>
        <taxon>Bacteria</taxon>
        <taxon>Bacillati</taxon>
        <taxon>Actinomycetota</taxon>
        <taxon>Actinomycetes</taxon>
        <taxon>Kitasatosporales</taxon>
        <taxon>Streptomycetaceae</taxon>
        <taxon>Streptomyces</taxon>
    </lineage>
</organism>
<evidence type="ECO:0000313" key="5">
    <source>
        <dbReference type="Proteomes" id="UP001602370"/>
    </source>
</evidence>
<comment type="caution">
    <text evidence="4">The sequence shown here is derived from an EMBL/GenBank/DDBJ whole genome shotgun (WGS) entry which is preliminary data.</text>
</comment>
<dbReference type="PANTHER" id="PTHR43046:SF16">
    <property type="entry name" value="ADP-RIBOSE PYROPHOSPHATASE YJHB-RELATED"/>
    <property type="match status" value="1"/>
</dbReference>
<dbReference type="RefSeq" id="WP_388312104.1">
    <property type="nucleotide sequence ID" value="NZ_JBIBDZ010000019.1"/>
</dbReference>
<evidence type="ECO:0000256" key="2">
    <source>
        <dbReference type="ARBA" id="ARBA00022801"/>
    </source>
</evidence>
<sequence>MGTPDFILALRKKVGNDPLWLSSVTAVVVRDDQVLLAKRADNGKWTPVTGIIDPGEQPADAAAREVLEETGIVAVPQRLAMVHVTDLVVYDNGDQTQYLDLVFRLGWQSGVPHPADGENTAADWFPLDDLPPMSDDMRKRIAAALSNEQAAQYVFSPQSPDGT</sequence>
<evidence type="ECO:0000313" key="4">
    <source>
        <dbReference type="EMBL" id="MFF5924212.1"/>
    </source>
</evidence>
<proteinExistence type="predicted"/>
<comment type="cofactor">
    <cofactor evidence="1">
        <name>Mg(2+)</name>
        <dbReference type="ChEBI" id="CHEBI:18420"/>
    </cofactor>
</comment>
<keyword evidence="5" id="KW-1185">Reference proteome</keyword>
<name>A0ABW6Y374_9ACTN</name>